<reference evidence="1" key="1">
    <citation type="journal article" date="2015" name="Nature">
        <title>Complex archaea that bridge the gap between prokaryotes and eukaryotes.</title>
        <authorList>
            <person name="Spang A."/>
            <person name="Saw J.H."/>
            <person name="Jorgensen S.L."/>
            <person name="Zaremba-Niedzwiedzka K."/>
            <person name="Martijn J."/>
            <person name="Lind A.E."/>
            <person name="van Eijk R."/>
            <person name="Schleper C."/>
            <person name="Guy L."/>
            <person name="Ettema T.J."/>
        </authorList>
    </citation>
    <scope>NUCLEOTIDE SEQUENCE</scope>
</reference>
<name>A0A0F9GM51_9ZZZZ</name>
<gene>
    <name evidence="1" type="ORF">LCGC14_1893230</name>
</gene>
<accession>A0A0F9GM51</accession>
<organism evidence="1">
    <name type="scientific">marine sediment metagenome</name>
    <dbReference type="NCBI Taxonomy" id="412755"/>
    <lineage>
        <taxon>unclassified sequences</taxon>
        <taxon>metagenomes</taxon>
        <taxon>ecological metagenomes</taxon>
    </lineage>
</organism>
<proteinExistence type="predicted"/>
<protein>
    <submittedName>
        <fullName evidence="1">Uncharacterized protein</fullName>
    </submittedName>
</protein>
<dbReference type="EMBL" id="LAZR01019692">
    <property type="protein sequence ID" value="KKL91591.1"/>
    <property type="molecule type" value="Genomic_DNA"/>
</dbReference>
<comment type="caution">
    <text evidence="1">The sequence shown here is derived from an EMBL/GenBank/DDBJ whole genome shotgun (WGS) entry which is preliminary data.</text>
</comment>
<evidence type="ECO:0000313" key="1">
    <source>
        <dbReference type="EMBL" id="KKL91591.1"/>
    </source>
</evidence>
<dbReference type="AlphaFoldDB" id="A0A0F9GM51"/>
<sequence>MDKLLHEPAMTTVVAVTGAALAKGFRGLAETAANCGATQADTTISWLHKDEEVDARYVPELILRVRVIP</sequence>